<dbReference type="PANTHER" id="PTHR22901">
    <property type="entry name" value="SIALATE O-ACETYLESTERASE"/>
    <property type="match status" value="1"/>
</dbReference>
<dbReference type="SUPFAM" id="SSF49785">
    <property type="entry name" value="Galactose-binding domain-like"/>
    <property type="match status" value="1"/>
</dbReference>
<evidence type="ECO:0000313" key="4">
    <source>
        <dbReference type="Proteomes" id="UP000541352"/>
    </source>
</evidence>
<dbReference type="AlphaFoldDB" id="A0A7W5ZMF4"/>
<organism evidence="3 4">
    <name type="scientific">Runella defluvii</name>
    <dbReference type="NCBI Taxonomy" id="370973"/>
    <lineage>
        <taxon>Bacteria</taxon>
        <taxon>Pseudomonadati</taxon>
        <taxon>Bacteroidota</taxon>
        <taxon>Cytophagia</taxon>
        <taxon>Cytophagales</taxon>
        <taxon>Spirosomataceae</taxon>
        <taxon>Runella</taxon>
    </lineage>
</organism>
<dbReference type="EMBL" id="JACIBY010000004">
    <property type="protein sequence ID" value="MBB3838429.1"/>
    <property type="molecule type" value="Genomic_DNA"/>
</dbReference>
<evidence type="ECO:0000313" key="3">
    <source>
        <dbReference type="EMBL" id="MBB3838429.1"/>
    </source>
</evidence>
<dbReference type="GO" id="GO:0004553">
    <property type="term" value="F:hydrolase activity, hydrolyzing O-glycosyl compounds"/>
    <property type="evidence" value="ECO:0007669"/>
    <property type="project" value="InterPro"/>
</dbReference>
<dbReference type="Gene3D" id="2.60.120.260">
    <property type="entry name" value="Galactose-binding domain-like"/>
    <property type="match status" value="1"/>
</dbReference>
<evidence type="ECO:0000259" key="2">
    <source>
        <dbReference type="Pfam" id="PF03629"/>
    </source>
</evidence>
<proteinExistence type="predicted"/>
<gene>
    <name evidence="3" type="ORF">FHS57_002434</name>
</gene>
<dbReference type="Pfam" id="PF03629">
    <property type="entry name" value="SASA"/>
    <property type="match status" value="2"/>
</dbReference>
<dbReference type="Proteomes" id="UP000541352">
    <property type="component" value="Unassembled WGS sequence"/>
</dbReference>
<dbReference type="EC" id="3.1.1.53" evidence="3"/>
<dbReference type="PANTHER" id="PTHR22901:SF0">
    <property type="entry name" value="SIALATE O-ACETYLESTERASE"/>
    <property type="match status" value="1"/>
</dbReference>
<dbReference type="GO" id="GO:0005975">
    <property type="term" value="P:carbohydrate metabolic process"/>
    <property type="evidence" value="ECO:0007669"/>
    <property type="project" value="InterPro"/>
</dbReference>
<evidence type="ECO:0000256" key="1">
    <source>
        <dbReference type="ARBA" id="ARBA00022801"/>
    </source>
</evidence>
<dbReference type="InterPro" id="IPR005181">
    <property type="entry name" value="SASA"/>
</dbReference>
<reference evidence="3 4" key="1">
    <citation type="submission" date="2020-08" db="EMBL/GenBank/DDBJ databases">
        <title>Genomic Encyclopedia of Type Strains, Phase IV (KMG-IV): sequencing the most valuable type-strain genomes for metagenomic binning, comparative biology and taxonomic classification.</title>
        <authorList>
            <person name="Goeker M."/>
        </authorList>
    </citation>
    <scope>NUCLEOTIDE SEQUENCE [LARGE SCALE GENOMIC DNA]</scope>
    <source>
        <strain evidence="3 4">DSM 17976</strain>
    </source>
</reference>
<dbReference type="SUPFAM" id="SSF52266">
    <property type="entry name" value="SGNH hydrolase"/>
    <property type="match status" value="1"/>
</dbReference>
<name>A0A7W5ZMF4_9BACT</name>
<comment type="caution">
    <text evidence="3">The sequence shown here is derived from an EMBL/GenBank/DDBJ whole genome shotgun (WGS) entry which is preliminary data.</text>
</comment>
<protein>
    <submittedName>
        <fullName evidence="3">Sialate O-acetylesterase</fullName>
        <ecNumber evidence="3">3.1.1.53</ecNumber>
    </submittedName>
</protein>
<dbReference type="InterPro" id="IPR036514">
    <property type="entry name" value="SGNH_hydro_sf"/>
</dbReference>
<keyword evidence="1 3" id="KW-0378">Hydrolase</keyword>
<dbReference type="Gene3D" id="3.40.50.1110">
    <property type="entry name" value="SGNH hydrolase"/>
    <property type="match status" value="1"/>
</dbReference>
<keyword evidence="4" id="KW-1185">Reference proteome</keyword>
<dbReference type="InterPro" id="IPR008979">
    <property type="entry name" value="Galactose-bd-like_sf"/>
</dbReference>
<dbReference type="InterPro" id="IPR039329">
    <property type="entry name" value="SIAE"/>
</dbReference>
<accession>A0A7W5ZMF4</accession>
<sequence>MRILKIVLGILLLSHALCVAQLRLPRLISDGMVLQRDQSLRLWGWASPQEKVSLLFKNKQYKTQADATGKWEIKLPAQPAGGPFDLFFRGKNEVKVSNVLFGDVWICAGQSNMVIPMERVKEKYPEDIASANYPEIRLFFVATLTDLQQKRDDFPSGSWKVANPKDVLQFSAIAYFFARNLYEKYHVPIGLINSSVGGTPIEAWIGEEGLTKFPELTATLQKNKDSLYVKSLLKQMAAANTPRKSQDKGMSETIPWYSVDYVPKGWRRMNVPGYWEDQGIKDLNGVVWYRKEIDVPASMTGVSAKLFLGRIVDADIAYVNGKQVGNITYQYPPRRYEIPAGVLKEGKNTLVVRVVNQAGKGGFVPDKNYSLVANGQVVDIKGDWWCKVGEAFPPAKDNGVNFSAQNQPSALFNAMIAPLVSTAAKGFLWYQGESNTGNPEPYRALLPTLVQDWRSRWGQGDLPFFGVQLANFMEVDYLPSESQWAVLREGQLNLLSVPNTALAVTIDLGEWNDIHPLNKKDIGYRLSLAAQKLAYGDQNVVHSGPLLTSATSENGKIRLRFDQTGSGIVSKDDDELRWFAVAGADKKFVWAQARIEGKNEIVVWNDTVSAPLYVRYAWADNPENVNFYNKEGLPASPFRTDEPAKR</sequence>
<feature type="domain" description="Sialate O-acetylesterase" evidence="2">
    <location>
        <begin position="103"/>
        <end position="225"/>
    </location>
</feature>
<feature type="domain" description="Sialate O-acetylesterase" evidence="2">
    <location>
        <begin position="409"/>
        <end position="514"/>
    </location>
</feature>
<dbReference type="GO" id="GO:0001681">
    <property type="term" value="F:sialate O-acetylesterase activity"/>
    <property type="evidence" value="ECO:0007669"/>
    <property type="project" value="UniProtKB-EC"/>
</dbReference>
<dbReference type="RefSeq" id="WP_183973860.1">
    <property type="nucleotide sequence ID" value="NZ_JACIBY010000004.1"/>
</dbReference>